<gene>
    <name evidence="2" type="ORF">JI435_150640</name>
</gene>
<dbReference type="KEGG" id="pno:SNOG_15064"/>
<dbReference type="RefSeq" id="XP_001805227.1">
    <property type="nucleotide sequence ID" value="XM_001805175.1"/>
</dbReference>
<feature type="compositionally biased region" description="Acidic residues" evidence="1">
    <location>
        <begin position="384"/>
        <end position="393"/>
    </location>
</feature>
<sequence>MATESKLLSQTLQSITKTKMREQHKRQQTFEASKSKLLTSCTELTNDLKRVKALLDGYKELACSNKGVAHVDEDREDMMKNIAKYIEQAHHDPSVSSETIAGIERTLQKKLEQEGQRLEFANLYYRLLAEWTDASSKPMEQSEEKEASLDGAFEHVQKYDLQKLTEKFASVVFTPLETDEVEIDNYLNGLFEDDHAQRFLKYIREDNAGFASLLKKQTKPFDPDMLKKCIKALLANNLLNDDAKSTLSEFATDEVVLDEIADVLNLRFADLDNWSWQAEDEGMYYEPRRQLNGKYRIMMDMDILQAIFLHFIAMSWCAQLKLRFEGLVEDSEFWRQERGMSDEEKARYSFFVGGPPHDNGMQSRERKKYVTQYLNSSLPSSLDEGGDPYGEDGDAGRASKSNEPKTGLALRQAFLQQLATNVIIRRELHGEVAVVQSDLQWYATGLPHSTLWAVLRFWGIPDDFIALFKKYAEAPLRMTATPGENVRTRRRGIPITDAFETLFGEIVLFCMDVAVNRLSGMTMTRFHDDLYLYGAPKQTSEAWKTIEMFVKVLGLDINTSKTGSVYISDGTKDDAIAATFPEGPVGMGMLQLNDKGDWNIDQDQVAAHTRQLRKQLGQCTSIMSWIQTWNACIGRFFQDTFGKPANCFGQVHIKAILDTHTQIQSQLFDSYGGSSIQYLRQQLESRFGVTNIPDSFFFLLEELGGLGLANPFIPFLAAKHCVKENPRHLVTAFQKQERITYKAFADEFATLSKADKQRRYRTAFVDIKDNESIPEEPFFGIEEYCAHRETHSSSLLRAYEDLLQEPTAEYVRLTSGMQPWFEEMKHTHGRGWHDLDSRERWIMNLYADELKDKFGALSVVDKNLLPSGVLKMLEKRKITWQMVIWE</sequence>
<dbReference type="VEuPathDB" id="FungiDB:JI435_150640"/>
<proteinExistence type="predicted"/>
<feature type="compositionally biased region" description="Basic and acidic residues" evidence="1">
    <location>
        <begin position="394"/>
        <end position="403"/>
    </location>
</feature>
<feature type="region of interest" description="Disordered" evidence="1">
    <location>
        <begin position="378"/>
        <end position="403"/>
    </location>
</feature>
<name>A0A7U2F6W7_PHANO</name>
<keyword evidence="3" id="KW-1185">Reference proteome</keyword>
<evidence type="ECO:0000313" key="3">
    <source>
        <dbReference type="Proteomes" id="UP000663193"/>
    </source>
</evidence>
<protein>
    <recommendedName>
        <fullName evidence="4">Reverse transcriptase domain-containing protein</fullName>
    </recommendedName>
</protein>
<dbReference type="AlphaFoldDB" id="A0A7U2F6W7"/>
<organism evidence="2 3">
    <name type="scientific">Phaeosphaeria nodorum (strain SN15 / ATCC MYA-4574 / FGSC 10173)</name>
    <name type="common">Glume blotch fungus</name>
    <name type="synonym">Parastagonospora nodorum</name>
    <dbReference type="NCBI Taxonomy" id="321614"/>
    <lineage>
        <taxon>Eukaryota</taxon>
        <taxon>Fungi</taxon>
        <taxon>Dikarya</taxon>
        <taxon>Ascomycota</taxon>
        <taxon>Pezizomycotina</taxon>
        <taxon>Dothideomycetes</taxon>
        <taxon>Pleosporomycetidae</taxon>
        <taxon>Pleosporales</taxon>
        <taxon>Pleosporineae</taxon>
        <taxon>Phaeosphaeriaceae</taxon>
        <taxon>Parastagonospora</taxon>
    </lineage>
</organism>
<accession>A0A7U2F6W7</accession>
<dbReference type="Proteomes" id="UP000663193">
    <property type="component" value="Chromosome 10"/>
</dbReference>
<dbReference type="PANTHER" id="PTHR37015:SF1">
    <property type="entry name" value="REVERSE TRANSCRIPTASE DOMAIN-CONTAINING PROTEIN"/>
    <property type="match status" value="1"/>
</dbReference>
<dbReference type="EMBL" id="CP069032">
    <property type="protein sequence ID" value="QRC99606.1"/>
    <property type="molecule type" value="Genomic_DNA"/>
</dbReference>
<dbReference type="OrthoDB" id="74545at2759"/>
<evidence type="ECO:0008006" key="4">
    <source>
        <dbReference type="Google" id="ProtNLM"/>
    </source>
</evidence>
<dbReference type="PANTHER" id="PTHR37015">
    <property type="entry name" value="REVERSE TRANSCRIPTASE DOMAIN-CONTAINING PROTEIN"/>
    <property type="match status" value="1"/>
</dbReference>
<dbReference type="OMA" id="VRTWNSC"/>
<reference evidence="3" key="1">
    <citation type="journal article" date="2021" name="BMC Genomics">
        <title>Chromosome-level genome assembly and manually-curated proteome of model necrotroph Parastagonospora nodorum Sn15 reveals a genome-wide trove of candidate effector homologs, and redundancy of virulence-related functions within an accessory chromosome.</title>
        <authorList>
            <person name="Bertazzoni S."/>
            <person name="Jones D.A.B."/>
            <person name="Phan H.T."/>
            <person name="Tan K.-C."/>
            <person name="Hane J.K."/>
        </authorList>
    </citation>
    <scope>NUCLEOTIDE SEQUENCE [LARGE SCALE GENOMIC DNA]</scope>
    <source>
        <strain evidence="3">SN15 / ATCC MYA-4574 / FGSC 10173)</strain>
    </source>
</reference>
<evidence type="ECO:0000256" key="1">
    <source>
        <dbReference type="SAM" id="MobiDB-lite"/>
    </source>
</evidence>
<evidence type="ECO:0000313" key="2">
    <source>
        <dbReference type="EMBL" id="QRC99606.1"/>
    </source>
</evidence>